<dbReference type="Proteomes" id="UP001283361">
    <property type="component" value="Unassembled WGS sequence"/>
</dbReference>
<dbReference type="AlphaFoldDB" id="A0AAE0ZMN2"/>
<keyword evidence="2" id="KW-1185">Reference proteome</keyword>
<organism evidence="1 2">
    <name type="scientific">Elysia crispata</name>
    <name type="common">lettuce slug</name>
    <dbReference type="NCBI Taxonomy" id="231223"/>
    <lineage>
        <taxon>Eukaryota</taxon>
        <taxon>Metazoa</taxon>
        <taxon>Spiralia</taxon>
        <taxon>Lophotrochozoa</taxon>
        <taxon>Mollusca</taxon>
        <taxon>Gastropoda</taxon>
        <taxon>Heterobranchia</taxon>
        <taxon>Euthyneura</taxon>
        <taxon>Panpulmonata</taxon>
        <taxon>Sacoglossa</taxon>
        <taxon>Placobranchoidea</taxon>
        <taxon>Plakobranchidae</taxon>
        <taxon>Elysia</taxon>
    </lineage>
</organism>
<name>A0AAE0ZMN2_9GAST</name>
<gene>
    <name evidence="1" type="ORF">RRG08_046834</name>
</gene>
<protein>
    <submittedName>
        <fullName evidence="1">Uncharacterized protein</fullName>
    </submittedName>
</protein>
<proteinExistence type="predicted"/>
<comment type="caution">
    <text evidence="1">The sequence shown here is derived from an EMBL/GenBank/DDBJ whole genome shotgun (WGS) entry which is preliminary data.</text>
</comment>
<evidence type="ECO:0000313" key="1">
    <source>
        <dbReference type="EMBL" id="KAK3772249.1"/>
    </source>
</evidence>
<reference evidence="1" key="1">
    <citation type="journal article" date="2023" name="G3 (Bethesda)">
        <title>A reference genome for the long-term kleptoplast-retaining sea slug Elysia crispata morphotype clarki.</title>
        <authorList>
            <person name="Eastman K.E."/>
            <person name="Pendleton A.L."/>
            <person name="Shaikh M.A."/>
            <person name="Suttiyut T."/>
            <person name="Ogas R."/>
            <person name="Tomko P."/>
            <person name="Gavelis G."/>
            <person name="Widhalm J.R."/>
            <person name="Wisecaver J.H."/>
        </authorList>
    </citation>
    <scope>NUCLEOTIDE SEQUENCE</scope>
    <source>
        <strain evidence="1">ECLA1</strain>
    </source>
</reference>
<dbReference type="EMBL" id="JAWDGP010003645">
    <property type="protein sequence ID" value="KAK3772249.1"/>
    <property type="molecule type" value="Genomic_DNA"/>
</dbReference>
<sequence length="116" mass="13433">MGDWQKANSQNSLDAWNVFRDALTCNKFNYSEKSARAALMVMNFADQSQTPAVRLYRRPNYFDVYGVVNLVMVWYCNNLFDNVNHMCLFTFQQTSSSPISTHHRLTPPLNICQLLS</sequence>
<accession>A0AAE0ZMN2</accession>
<evidence type="ECO:0000313" key="2">
    <source>
        <dbReference type="Proteomes" id="UP001283361"/>
    </source>
</evidence>